<dbReference type="SMART" id="SM00636">
    <property type="entry name" value="Glyco_18"/>
    <property type="match status" value="1"/>
</dbReference>
<feature type="domain" description="HTH LytTR-type" evidence="8">
    <location>
        <begin position="864"/>
        <end position="928"/>
    </location>
</feature>
<dbReference type="GO" id="GO:0008061">
    <property type="term" value="F:chitin binding"/>
    <property type="evidence" value="ECO:0007669"/>
    <property type="project" value="InterPro"/>
</dbReference>
<dbReference type="SUPFAM" id="SSF54556">
    <property type="entry name" value="Chitinase insertion domain"/>
    <property type="match status" value="1"/>
</dbReference>
<evidence type="ECO:0000256" key="5">
    <source>
        <dbReference type="ARBA" id="ARBA00023326"/>
    </source>
</evidence>
<feature type="domain" description="GH18" evidence="9">
    <location>
        <begin position="25"/>
        <end position="414"/>
    </location>
</feature>
<evidence type="ECO:0000256" key="4">
    <source>
        <dbReference type="ARBA" id="ARBA00023024"/>
    </source>
</evidence>
<keyword evidence="5" id="KW-0624">Polysaccharide degradation</keyword>
<sequence length="931" mass="105916">MRFLLLFLSAFSCFFSSASYASEEKVIFAYYNQWATYSPSYHINDIPLAQVTHLVYKSAKVDEDGYVDVGDEFADISQAYPGSEEEADFAGTFGQMVLAKEANPQLKTLISIGGWGRSDHFSNIAADDELRANFVESALEFMLQYQFDGIEIDWIYPIASKRVEQQGLEADKANYLKLMIELNRALHLLGNDRNKKFLLIASVSAAPEYTDKWLVRDVSKYLDYISLTTAYMHGWWEQVTNHIGPLYLGPSTRQKLQGFDTEQNSINQAIQSVLDAGAPSHKVVLNAAAFATGWDQVEQTNNGLFEEAGAVSWGSWDSSGTGRQGLYSRGHLIGFMDDPEYQLFWDDEAKMNWLYNPNKNNGHFITFENEKSLTAKVAYIESNNLAGIALRQIHNDVKGKDSLLRTLHTIMYPWQAIAFKGKLFYQTYKARIWLTVAFLVVMSSILLRLIYLQRKEEELDLRDRNQYLKLKSQLQQLNNPLQGIAALAQRLPQHSESITEPSYTQMLQVGQTGQQLNYLVHHLLQDTTLSHSPRQPEPESVDINDSLYVCGNILSPYFESKKVQLSNLGIAKRTMVIADPSYLQKLLITLLSWAADSANKHEKITLTTELDTRHVSLTIAVNGPAPSISIAQLPNMTAIKQCVNLLGAEIHYHSSDKQQSCVLTLLSSKQEPEKLPEIQVTPSTQAPTAQASSRDVQTAEKPSDSTSLEPTAERLKTLQHFSSQATKIKDINELVKEAFDVFVNDPKHPKVEVMRGDNLVHSNTEEDDKVDDGVSISHPDLDDYKFQLYSREPLGEEDIYYYHSLVAQIQMVRRQLHEITKEPQLLSELYEIASRKDKLSYIKAENGYSGIYMPNQADPTYLSLRLKTIKMYFDDDALLQVHRSWLVNPKKVIRIQQISKLKYEVEVDNQKIPIARPYIPVLKQHFPHWFY</sequence>
<dbReference type="InterPro" id="IPR017853">
    <property type="entry name" value="GH"/>
</dbReference>
<dbReference type="Gene3D" id="3.20.20.80">
    <property type="entry name" value="Glycosidases"/>
    <property type="match status" value="1"/>
</dbReference>
<keyword evidence="5" id="KW-0119">Carbohydrate metabolism</keyword>
<dbReference type="Proteomes" id="UP000283255">
    <property type="component" value="Unassembled WGS sequence"/>
</dbReference>
<evidence type="ECO:0000256" key="2">
    <source>
        <dbReference type="ARBA" id="ARBA00012729"/>
    </source>
</evidence>
<dbReference type="InterPro" id="IPR029070">
    <property type="entry name" value="Chitinase_insertion_sf"/>
</dbReference>
<dbReference type="GO" id="GO:0000272">
    <property type="term" value="P:polysaccharide catabolic process"/>
    <property type="evidence" value="ECO:0007669"/>
    <property type="project" value="UniProtKB-KW"/>
</dbReference>
<dbReference type="RefSeq" id="WP_119909787.1">
    <property type="nucleotide sequence ID" value="NZ_QZCH01000004.1"/>
</dbReference>
<dbReference type="PANTHER" id="PTHR11177">
    <property type="entry name" value="CHITINASE"/>
    <property type="match status" value="1"/>
</dbReference>
<dbReference type="InterPro" id="IPR050314">
    <property type="entry name" value="Glycosyl_Hydrlase_18"/>
</dbReference>
<dbReference type="GO" id="GO:0003677">
    <property type="term" value="F:DNA binding"/>
    <property type="evidence" value="ECO:0007669"/>
    <property type="project" value="InterPro"/>
</dbReference>
<evidence type="ECO:0000259" key="8">
    <source>
        <dbReference type="PROSITE" id="PS50930"/>
    </source>
</evidence>
<dbReference type="EC" id="3.2.1.14" evidence="2"/>
<evidence type="ECO:0000259" key="9">
    <source>
        <dbReference type="PROSITE" id="PS51910"/>
    </source>
</evidence>
<dbReference type="AlphaFoldDB" id="A0A418YH73"/>
<organism evidence="10 11">
    <name type="scientific">Motilimonas pumila</name>
    <dbReference type="NCBI Taxonomy" id="2303987"/>
    <lineage>
        <taxon>Bacteria</taxon>
        <taxon>Pseudomonadati</taxon>
        <taxon>Pseudomonadota</taxon>
        <taxon>Gammaproteobacteria</taxon>
        <taxon>Alteromonadales</taxon>
        <taxon>Alteromonadales genera incertae sedis</taxon>
        <taxon>Motilimonas</taxon>
    </lineage>
</organism>
<dbReference type="EMBL" id="QZCH01000004">
    <property type="protein sequence ID" value="RJG49452.1"/>
    <property type="molecule type" value="Genomic_DNA"/>
</dbReference>
<dbReference type="SUPFAM" id="SSF55874">
    <property type="entry name" value="ATPase domain of HSP90 chaperone/DNA topoisomerase II/histidine kinase"/>
    <property type="match status" value="1"/>
</dbReference>
<comment type="catalytic activity">
    <reaction evidence="1">
        <text>Random endo-hydrolysis of N-acetyl-beta-D-glucosaminide (1-&gt;4)-beta-linkages in chitin and chitodextrins.</text>
        <dbReference type="EC" id="3.2.1.14"/>
    </reaction>
</comment>
<evidence type="ECO:0000256" key="7">
    <source>
        <dbReference type="SAM" id="SignalP"/>
    </source>
</evidence>
<feature type="signal peptide" evidence="7">
    <location>
        <begin position="1"/>
        <end position="21"/>
    </location>
</feature>
<feature type="compositionally biased region" description="Polar residues" evidence="6">
    <location>
        <begin position="680"/>
        <end position="696"/>
    </location>
</feature>
<evidence type="ECO:0000256" key="6">
    <source>
        <dbReference type="SAM" id="MobiDB-lite"/>
    </source>
</evidence>
<dbReference type="SUPFAM" id="SSF51445">
    <property type="entry name" value="(Trans)glycosidases"/>
    <property type="match status" value="1"/>
</dbReference>
<proteinExistence type="predicted"/>
<dbReference type="Pfam" id="PF00704">
    <property type="entry name" value="Glyco_hydro_18"/>
    <property type="match status" value="1"/>
</dbReference>
<keyword evidence="3" id="KW-0902">Two-component regulatory system</keyword>
<dbReference type="GO" id="GO:0008843">
    <property type="term" value="F:endochitinase activity"/>
    <property type="evidence" value="ECO:0007669"/>
    <property type="project" value="UniProtKB-EC"/>
</dbReference>
<reference evidence="10 11" key="2">
    <citation type="submission" date="2019-01" db="EMBL/GenBank/DDBJ databases">
        <title>Motilimonas pumilus sp. nov., isolated from the gut of sea cucumber (Apostichopus japonicus).</title>
        <authorList>
            <person name="Wang F.-Q."/>
            <person name="Ren L.-H."/>
            <person name="Lin Y.-W."/>
            <person name="Sun G.-H."/>
            <person name="Du Z.-J."/>
            <person name="Zhao J.-X."/>
            <person name="Liu X.-J."/>
            <person name="Liu L.-J."/>
        </authorList>
    </citation>
    <scope>NUCLEOTIDE SEQUENCE [LARGE SCALE GENOMIC DNA]</scope>
    <source>
        <strain evidence="10 11">PLHSC7-2</strain>
    </source>
</reference>
<dbReference type="SMART" id="SM00850">
    <property type="entry name" value="LytTR"/>
    <property type="match status" value="1"/>
</dbReference>
<dbReference type="InterPro" id="IPR011583">
    <property type="entry name" value="Chitinase_II/V-like_cat"/>
</dbReference>
<dbReference type="PROSITE" id="PS51910">
    <property type="entry name" value="GH18_2"/>
    <property type="match status" value="1"/>
</dbReference>
<keyword evidence="7" id="KW-0732">Signal</keyword>
<accession>A0A418YH73</accession>
<dbReference type="PANTHER" id="PTHR11177:SF317">
    <property type="entry name" value="CHITINASE 12-RELATED"/>
    <property type="match status" value="1"/>
</dbReference>
<evidence type="ECO:0000313" key="10">
    <source>
        <dbReference type="EMBL" id="RJG49452.1"/>
    </source>
</evidence>
<keyword evidence="4" id="KW-0146">Chitin degradation</keyword>
<dbReference type="InterPro" id="IPR001223">
    <property type="entry name" value="Glyco_hydro18_cat"/>
</dbReference>
<keyword evidence="11" id="KW-1185">Reference proteome</keyword>
<feature type="chain" id="PRO_5019187153" description="chitinase" evidence="7">
    <location>
        <begin position="22"/>
        <end position="931"/>
    </location>
</feature>
<dbReference type="InterPro" id="IPR007492">
    <property type="entry name" value="LytTR_DNA-bd_dom"/>
</dbReference>
<evidence type="ECO:0000256" key="3">
    <source>
        <dbReference type="ARBA" id="ARBA00023012"/>
    </source>
</evidence>
<name>A0A418YH73_9GAMM</name>
<dbReference type="PROSITE" id="PS50930">
    <property type="entry name" value="HTH_LYTTR"/>
    <property type="match status" value="1"/>
</dbReference>
<protein>
    <recommendedName>
        <fullName evidence="2">chitinase</fullName>
        <ecNumber evidence="2">3.2.1.14</ecNumber>
    </recommendedName>
</protein>
<gene>
    <name evidence="10" type="ORF">D1Z90_05710</name>
</gene>
<evidence type="ECO:0000256" key="1">
    <source>
        <dbReference type="ARBA" id="ARBA00000822"/>
    </source>
</evidence>
<feature type="region of interest" description="Disordered" evidence="6">
    <location>
        <begin position="676"/>
        <end position="711"/>
    </location>
</feature>
<dbReference type="Gene3D" id="3.10.50.10">
    <property type="match status" value="1"/>
</dbReference>
<dbReference type="GO" id="GO:0000160">
    <property type="term" value="P:phosphorelay signal transduction system"/>
    <property type="evidence" value="ECO:0007669"/>
    <property type="project" value="UniProtKB-KW"/>
</dbReference>
<dbReference type="Gene3D" id="3.30.565.10">
    <property type="entry name" value="Histidine kinase-like ATPase, C-terminal domain"/>
    <property type="match status" value="1"/>
</dbReference>
<dbReference type="GO" id="GO:0006032">
    <property type="term" value="P:chitin catabolic process"/>
    <property type="evidence" value="ECO:0007669"/>
    <property type="project" value="UniProtKB-KW"/>
</dbReference>
<reference evidence="10 11" key="1">
    <citation type="submission" date="2018-09" db="EMBL/GenBank/DDBJ databases">
        <authorList>
            <person name="Wang F."/>
        </authorList>
    </citation>
    <scope>NUCLEOTIDE SEQUENCE [LARGE SCALE GENOMIC DNA]</scope>
    <source>
        <strain evidence="10 11">PLHSC7-2</strain>
    </source>
</reference>
<dbReference type="Pfam" id="PF04397">
    <property type="entry name" value="LytTR"/>
    <property type="match status" value="1"/>
</dbReference>
<comment type="caution">
    <text evidence="10">The sequence shown here is derived from an EMBL/GenBank/DDBJ whole genome shotgun (WGS) entry which is preliminary data.</text>
</comment>
<dbReference type="Gene3D" id="2.40.50.1020">
    <property type="entry name" value="LytTr DNA-binding domain"/>
    <property type="match status" value="1"/>
</dbReference>
<evidence type="ECO:0000313" key="11">
    <source>
        <dbReference type="Proteomes" id="UP000283255"/>
    </source>
</evidence>
<dbReference type="InterPro" id="IPR036890">
    <property type="entry name" value="HATPase_C_sf"/>
</dbReference>
<dbReference type="OrthoDB" id="6394342at2"/>